<proteinExistence type="inferred from homology"/>
<dbReference type="InterPro" id="IPR035973">
    <property type="entry name" value="Cyt_c_oxidase_su3-like_sf"/>
</dbReference>
<keyword evidence="6 8" id="KW-0472">Membrane</keyword>
<feature type="transmembrane region" description="Helical" evidence="8">
    <location>
        <begin position="169"/>
        <end position="189"/>
    </location>
</feature>
<dbReference type="Gene3D" id="1.20.120.80">
    <property type="entry name" value="Cytochrome c oxidase, subunit III, four-helix bundle"/>
    <property type="match status" value="1"/>
</dbReference>
<dbReference type="Proteomes" id="UP000831880">
    <property type="component" value="Chromosome"/>
</dbReference>
<evidence type="ECO:0000256" key="4">
    <source>
        <dbReference type="ARBA" id="ARBA00022692"/>
    </source>
</evidence>
<feature type="transmembrane region" description="Helical" evidence="8">
    <location>
        <begin position="53"/>
        <end position="73"/>
    </location>
</feature>
<dbReference type="InterPro" id="IPR024791">
    <property type="entry name" value="Cyt_c/ubiquinol_Oxase_su3"/>
</dbReference>
<organism evidence="10 11">
    <name type="scientific">Halobacillus shinanisalinarum</name>
    <dbReference type="NCBI Taxonomy" id="2932258"/>
    <lineage>
        <taxon>Bacteria</taxon>
        <taxon>Bacillati</taxon>
        <taxon>Bacillota</taxon>
        <taxon>Bacilli</taxon>
        <taxon>Bacillales</taxon>
        <taxon>Bacillaceae</taxon>
        <taxon>Halobacillus</taxon>
    </lineage>
</organism>
<comment type="subcellular location">
    <subcellularLocation>
        <location evidence="1 7">Cell membrane</location>
        <topology evidence="1 7">Multi-pass membrane protein</topology>
    </subcellularLocation>
</comment>
<sequence length="191" mass="21851">MSHPASQNLFGDKRLGFFIYLGVEAVMFATLFATYIIFTPASQGADPSEVFELRSVVLASIFLLSSSGTLLMAEKGMENGSRMKIWVGLIATFLLGAVFLGLEIHEFYKYVHEGYVMSMNNFLASFYVLVGLHASHVAFGLGWMILLMFQLRQDLPKALLEEKQKIFSYYWHFVDFIWIMIIIFVYAPYMF</sequence>
<keyword evidence="3" id="KW-1003">Cell membrane</keyword>
<accession>A0ABY4H3K1</accession>
<gene>
    <name evidence="10" type="ORF">MUO14_08970</name>
</gene>
<evidence type="ECO:0000256" key="6">
    <source>
        <dbReference type="ARBA" id="ARBA00023136"/>
    </source>
</evidence>
<evidence type="ECO:0000259" key="9">
    <source>
        <dbReference type="PROSITE" id="PS50253"/>
    </source>
</evidence>
<keyword evidence="11" id="KW-1185">Reference proteome</keyword>
<feature type="domain" description="Heme-copper oxidase subunit III family profile" evidence="9">
    <location>
        <begin position="14"/>
        <end position="190"/>
    </location>
</feature>
<feature type="transmembrane region" description="Helical" evidence="8">
    <location>
        <begin position="124"/>
        <end position="149"/>
    </location>
</feature>
<evidence type="ECO:0000313" key="10">
    <source>
        <dbReference type="EMBL" id="UOQ95038.1"/>
    </source>
</evidence>
<evidence type="ECO:0000256" key="2">
    <source>
        <dbReference type="ARBA" id="ARBA00010581"/>
    </source>
</evidence>
<evidence type="ECO:0000256" key="7">
    <source>
        <dbReference type="RuleBase" id="RU003376"/>
    </source>
</evidence>
<dbReference type="EMBL" id="CP095074">
    <property type="protein sequence ID" value="UOQ95038.1"/>
    <property type="molecule type" value="Genomic_DNA"/>
</dbReference>
<keyword evidence="5 8" id="KW-1133">Transmembrane helix</keyword>
<name>A0ABY4H3K1_9BACI</name>
<dbReference type="Pfam" id="PF00510">
    <property type="entry name" value="COX3"/>
    <property type="match status" value="1"/>
</dbReference>
<evidence type="ECO:0000256" key="8">
    <source>
        <dbReference type="SAM" id="Phobius"/>
    </source>
</evidence>
<evidence type="ECO:0000256" key="1">
    <source>
        <dbReference type="ARBA" id="ARBA00004651"/>
    </source>
</evidence>
<feature type="transmembrane region" description="Helical" evidence="8">
    <location>
        <begin position="17"/>
        <end position="38"/>
    </location>
</feature>
<dbReference type="PANTHER" id="PTHR11403">
    <property type="entry name" value="CYTOCHROME C OXIDASE SUBUNIT III"/>
    <property type="match status" value="1"/>
</dbReference>
<dbReference type="RefSeq" id="WP_244754893.1">
    <property type="nucleotide sequence ID" value="NZ_CP095074.1"/>
</dbReference>
<reference evidence="10 11" key="1">
    <citation type="submission" date="2022-04" db="EMBL/GenBank/DDBJ databases">
        <title>Halobacillus sp. isolated from saltern.</title>
        <authorList>
            <person name="Won M."/>
            <person name="Lee C.-M."/>
            <person name="Woen H.-Y."/>
            <person name="Kwon S.-W."/>
        </authorList>
    </citation>
    <scope>NUCLEOTIDE SEQUENCE [LARGE SCALE GENOMIC DNA]</scope>
    <source>
        <strain evidence="10 11">SSTM10-2</strain>
    </source>
</reference>
<dbReference type="SUPFAM" id="SSF81452">
    <property type="entry name" value="Cytochrome c oxidase subunit III-like"/>
    <property type="match status" value="1"/>
</dbReference>
<evidence type="ECO:0000256" key="3">
    <source>
        <dbReference type="ARBA" id="ARBA00022475"/>
    </source>
</evidence>
<dbReference type="PANTHER" id="PTHR11403:SF2">
    <property type="entry name" value="CYTOCHROME BO(3) UBIQUINOL OXIDASE SUBUNIT 3"/>
    <property type="match status" value="1"/>
</dbReference>
<protein>
    <submittedName>
        <fullName evidence="10">Cytochrome c oxidase subunit 3</fullName>
    </submittedName>
</protein>
<dbReference type="PROSITE" id="PS50253">
    <property type="entry name" value="COX3"/>
    <property type="match status" value="1"/>
</dbReference>
<keyword evidence="4 7" id="KW-0812">Transmembrane</keyword>
<comment type="similarity">
    <text evidence="2 7">Belongs to the cytochrome c oxidase subunit 3 family.</text>
</comment>
<evidence type="ECO:0000256" key="5">
    <source>
        <dbReference type="ARBA" id="ARBA00022989"/>
    </source>
</evidence>
<feature type="transmembrane region" description="Helical" evidence="8">
    <location>
        <begin position="85"/>
        <end position="104"/>
    </location>
</feature>
<dbReference type="InterPro" id="IPR000298">
    <property type="entry name" value="Cyt_c_oxidase-like_su3"/>
</dbReference>
<dbReference type="InterPro" id="IPR013833">
    <property type="entry name" value="Cyt_c_oxidase_su3_a-hlx"/>
</dbReference>
<evidence type="ECO:0000313" key="11">
    <source>
        <dbReference type="Proteomes" id="UP000831880"/>
    </source>
</evidence>